<dbReference type="PANTHER" id="PTHR30347">
    <property type="entry name" value="POTASSIUM CHANNEL RELATED"/>
    <property type="match status" value="1"/>
</dbReference>
<gene>
    <name evidence="11" type="ORF">ACFQ0F_08475</name>
</gene>
<keyword evidence="6 7" id="KW-0472">Membrane</keyword>
<dbReference type="InterPro" id="IPR006685">
    <property type="entry name" value="MscS_channel_2nd"/>
</dbReference>
<evidence type="ECO:0000256" key="7">
    <source>
        <dbReference type="SAM" id="Phobius"/>
    </source>
</evidence>
<feature type="transmembrane region" description="Helical" evidence="7">
    <location>
        <begin position="28"/>
        <end position="48"/>
    </location>
</feature>
<feature type="transmembrane region" description="Helical" evidence="7">
    <location>
        <begin position="75"/>
        <end position="94"/>
    </location>
</feature>
<dbReference type="SUPFAM" id="SSF82689">
    <property type="entry name" value="Mechanosensitive channel protein MscS (YggB), C-terminal domain"/>
    <property type="match status" value="1"/>
</dbReference>
<dbReference type="InterPro" id="IPR011066">
    <property type="entry name" value="MscS_channel_C_sf"/>
</dbReference>
<organism evidence="11 12">
    <name type="scientific">Paraperlucidibaca wandonensis</name>
    <dbReference type="NCBI Taxonomy" id="1268273"/>
    <lineage>
        <taxon>Bacteria</taxon>
        <taxon>Pseudomonadati</taxon>
        <taxon>Pseudomonadota</taxon>
        <taxon>Gammaproteobacteria</taxon>
        <taxon>Moraxellales</taxon>
        <taxon>Moraxellaceae</taxon>
        <taxon>Paraperlucidibaca</taxon>
    </lineage>
</organism>
<dbReference type="Gene3D" id="2.30.30.60">
    <property type="match status" value="1"/>
</dbReference>
<accession>A0ABW3HGR1</accession>
<evidence type="ECO:0000256" key="2">
    <source>
        <dbReference type="ARBA" id="ARBA00008017"/>
    </source>
</evidence>
<dbReference type="PANTHER" id="PTHR30347:SF1">
    <property type="entry name" value="MECHANOSENSITIVE CHANNEL MSCK"/>
    <property type="match status" value="1"/>
</dbReference>
<evidence type="ECO:0000259" key="10">
    <source>
        <dbReference type="Pfam" id="PF21088"/>
    </source>
</evidence>
<dbReference type="Gene3D" id="1.10.287.1260">
    <property type="match status" value="1"/>
</dbReference>
<evidence type="ECO:0000256" key="3">
    <source>
        <dbReference type="ARBA" id="ARBA00022475"/>
    </source>
</evidence>
<evidence type="ECO:0000256" key="5">
    <source>
        <dbReference type="ARBA" id="ARBA00022989"/>
    </source>
</evidence>
<dbReference type="InterPro" id="IPR010920">
    <property type="entry name" value="LSM_dom_sf"/>
</dbReference>
<evidence type="ECO:0000259" key="8">
    <source>
        <dbReference type="Pfam" id="PF00924"/>
    </source>
</evidence>
<evidence type="ECO:0000259" key="9">
    <source>
        <dbReference type="Pfam" id="PF21082"/>
    </source>
</evidence>
<evidence type="ECO:0000256" key="6">
    <source>
        <dbReference type="ARBA" id="ARBA00023136"/>
    </source>
</evidence>
<evidence type="ECO:0000313" key="12">
    <source>
        <dbReference type="Proteomes" id="UP001597044"/>
    </source>
</evidence>
<dbReference type="SUPFAM" id="SSF82861">
    <property type="entry name" value="Mechanosensitive channel protein MscS (YggB), transmembrane region"/>
    <property type="match status" value="1"/>
</dbReference>
<keyword evidence="5 7" id="KW-1133">Transmembrane helix</keyword>
<feature type="transmembrane region" description="Helical" evidence="7">
    <location>
        <begin position="100"/>
        <end position="129"/>
    </location>
</feature>
<dbReference type="InterPro" id="IPR049278">
    <property type="entry name" value="MS_channel_C"/>
</dbReference>
<dbReference type="Pfam" id="PF00924">
    <property type="entry name" value="MS_channel_2nd"/>
    <property type="match status" value="1"/>
</dbReference>
<name>A0ABW3HGR1_9GAMM</name>
<dbReference type="Pfam" id="PF21088">
    <property type="entry name" value="MS_channel_1st"/>
    <property type="match status" value="1"/>
</dbReference>
<dbReference type="EMBL" id="JBHTIT010000001">
    <property type="protein sequence ID" value="MFD0950419.1"/>
    <property type="molecule type" value="Genomic_DNA"/>
</dbReference>
<dbReference type="Gene3D" id="3.30.70.100">
    <property type="match status" value="1"/>
</dbReference>
<keyword evidence="4 7" id="KW-0812">Transmembrane</keyword>
<dbReference type="InterPro" id="IPR023408">
    <property type="entry name" value="MscS_beta-dom_sf"/>
</dbReference>
<dbReference type="Proteomes" id="UP001597044">
    <property type="component" value="Unassembled WGS sequence"/>
</dbReference>
<comment type="caution">
    <text evidence="11">The sequence shown here is derived from an EMBL/GenBank/DDBJ whole genome shotgun (WGS) entry which is preliminary data.</text>
</comment>
<dbReference type="RefSeq" id="WP_379071131.1">
    <property type="nucleotide sequence ID" value="NZ_JBHTIT010000001.1"/>
</dbReference>
<keyword evidence="12" id="KW-1185">Reference proteome</keyword>
<reference evidence="12" key="1">
    <citation type="journal article" date="2019" name="Int. J. Syst. Evol. Microbiol.">
        <title>The Global Catalogue of Microorganisms (GCM) 10K type strain sequencing project: providing services to taxonomists for standard genome sequencing and annotation.</title>
        <authorList>
            <consortium name="The Broad Institute Genomics Platform"/>
            <consortium name="The Broad Institute Genome Sequencing Center for Infectious Disease"/>
            <person name="Wu L."/>
            <person name="Ma J."/>
        </authorList>
    </citation>
    <scope>NUCLEOTIDE SEQUENCE [LARGE SCALE GENOMIC DNA]</scope>
    <source>
        <strain evidence="12">CCUG 63419</strain>
    </source>
</reference>
<feature type="domain" description="Mechanosensitive ion channel transmembrane helices 2/3" evidence="10">
    <location>
        <begin position="75"/>
        <end position="115"/>
    </location>
</feature>
<sequence length="305" mass="33467">MDFLQWLDQVTQLLTHPLLSVGKTDITVSRIIALIGFLVLARVLVAIIDRGLLRLARPDRTVTLSKSGIYALSRIMRYTVWGIVAFMGIDYLGINLSHLALVGGAIGVGIGFGLQNIFSNFISGIVLLLEQTLKVGDFVDLQSGVVGRVSEISIRYTRVTTNDSVDVIVPNSEFINGRVTNWTFDNENRRIHVPFGAAYGCDKELVREAGLAAAASVEGTVSNTTHKSDVWLVGFGDSSLNFELVIWVDEDLVKTPARTQALYLWALETELSARNIEIPFPQRDLHIRSGVLRIANESSDAEPAA</sequence>
<evidence type="ECO:0000256" key="1">
    <source>
        <dbReference type="ARBA" id="ARBA00004651"/>
    </source>
</evidence>
<evidence type="ECO:0000256" key="4">
    <source>
        <dbReference type="ARBA" id="ARBA00022692"/>
    </source>
</evidence>
<comment type="similarity">
    <text evidence="2">Belongs to the MscS (TC 1.A.23) family.</text>
</comment>
<comment type="subcellular location">
    <subcellularLocation>
        <location evidence="1">Cell membrane</location>
        <topology evidence="1">Multi-pass membrane protein</topology>
    </subcellularLocation>
</comment>
<dbReference type="InterPro" id="IPR052702">
    <property type="entry name" value="MscS-like_channel"/>
</dbReference>
<keyword evidence="3" id="KW-1003">Cell membrane</keyword>
<evidence type="ECO:0000313" key="11">
    <source>
        <dbReference type="EMBL" id="MFD0950419.1"/>
    </source>
</evidence>
<dbReference type="InterPro" id="IPR011014">
    <property type="entry name" value="MscS_channel_TM-2"/>
</dbReference>
<protein>
    <submittedName>
        <fullName evidence="11">Mechanosensitive ion channel family protein</fullName>
    </submittedName>
</protein>
<feature type="domain" description="Mechanosensitive ion channel MscS C-terminal" evidence="9">
    <location>
        <begin position="193"/>
        <end position="251"/>
    </location>
</feature>
<feature type="domain" description="Mechanosensitive ion channel MscS" evidence="8">
    <location>
        <begin position="116"/>
        <end position="183"/>
    </location>
</feature>
<proteinExistence type="inferred from homology"/>
<dbReference type="Pfam" id="PF21082">
    <property type="entry name" value="MS_channel_3rd"/>
    <property type="match status" value="1"/>
</dbReference>
<dbReference type="SUPFAM" id="SSF50182">
    <property type="entry name" value="Sm-like ribonucleoproteins"/>
    <property type="match status" value="1"/>
</dbReference>
<dbReference type="InterPro" id="IPR049142">
    <property type="entry name" value="MS_channel_1st"/>
</dbReference>